<dbReference type="OMA" id="FETIWQQ"/>
<comment type="caution">
    <text evidence="2">The sequence shown here is derived from an EMBL/GenBank/DDBJ whole genome shotgun (WGS) entry which is preliminary data.</text>
</comment>
<protein>
    <recommendedName>
        <fullName evidence="1">EFHB C-terminal EF-hand domain-containing protein</fullName>
    </recommendedName>
</protein>
<feature type="domain" description="EFHB C-terminal EF-hand" evidence="1">
    <location>
        <begin position="416"/>
        <end position="487"/>
    </location>
</feature>
<evidence type="ECO:0000313" key="2">
    <source>
        <dbReference type="EMBL" id="KNC29993.1"/>
    </source>
</evidence>
<evidence type="ECO:0000259" key="1">
    <source>
        <dbReference type="Pfam" id="PF25325"/>
    </source>
</evidence>
<dbReference type="Proteomes" id="UP000037069">
    <property type="component" value="Unassembled WGS sequence"/>
</dbReference>
<dbReference type="EMBL" id="JRES01000592">
    <property type="protein sequence ID" value="KNC29993.1"/>
    <property type="molecule type" value="Genomic_DNA"/>
</dbReference>
<keyword evidence="3" id="KW-1185">Reference proteome</keyword>
<sequence length="493" mass="58045">MSNKGKYIDRNPTLRTAGKLLECTETVGDALKIYSPQEAAFNIMNMKCKKQLQAEKANASQGHSPFLPNESLKDLLSPELKKSRFVAFKEKFSEDMFFKKPELGQVFPLQSKPSEYTNENFTYGLKNMESERLYELVCPNKTPQQVKREFLQWHDKYLISHKHYLPAERVKRNYNEHFNPEAVYGICHNVDKTGQKVKSCLQQCERMVLINKVQKQFLDRTNGTLGEKIDRYNLNLDPQQTFGVQTKHYNYNVRALIENVEPSAKNMKIIEAISYVHKLRRFLFNHSNFHMYDLKTLLNKYDEKDSGFITFDSIMKTLKTLNINANKEKLRLAIEYFEMLKDDNENTVLLVNWKEFWKMLHNQYPLPRKAITNEKVLCQDNKQTTYRILCSDRQKTLDTHDLLPKQSIEYHTTVSDLICPDIPMLYGLVPSDFEVLRSKDELKRIFKRLLPLNFDHVWQFAWSKKCAEATCKMSVNEFRAVIQEYNNENLKCS</sequence>
<evidence type="ECO:0000313" key="3">
    <source>
        <dbReference type="Proteomes" id="UP000037069"/>
    </source>
</evidence>
<dbReference type="SUPFAM" id="SSF47473">
    <property type="entry name" value="EF-hand"/>
    <property type="match status" value="1"/>
</dbReference>
<gene>
    <name evidence="2" type="ORF">FF38_05513</name>
</gene>
<dbReference type="Pfam" id="PF25325">
    <property type="entry name" value="EF-hand_EFHB_C"/>
    <property type="match status" value="1"/>
</dbReference>
<dbReference type="STRING" id="7375.A0A0L0CC48"/>
<dbReference type="InterPro" id="IPR057428">
    <property type="entry name" value="EFHB_EF-hand_C"/>
</dbReference>
<dbReference type="InterPro" id="IPR011992">
    <property type="entry name" value="EF-hand-dom_pair"/>
</dbReference>
<accession>A0A0L0CC48</accession>
<reference evidence="2 3" key="1">
    <citation type="journal article" date="2015" name="Nat. Commun.">
        <title>Lucilia cuprina genome unlocks parasitic fly biology to underpin future interventions.</title>
        <authorList>
            <person name="Anstead C.A."/>
            <person name="Korhonen P.K."/>
            <person name="Young N.D."/>
            <person name="Hall R.S."/>
            <person name="Jex A.R."/>
            <person name="Murali S.C."/>
            <person name="Hughes D.S."/>
            <person name="Lee S.F."/>
            <person name="Perry T."/>
            <person name="Stroehlein A.J."/>
            <person name="Ansell B.R."/>
            <person name="Breugelmans B."/>
            <person name="Hofmann A."/>
            <person name="Qu J."/>
            <person name="Dugan S."/>
            <person name="Lee S.L."/>
            <person name="Chao H."/>
            <person name="Dinh H."/>
            <person name="Han Y."/>
            <person name="Doddapaneni H.V."/>
            <person name="Worley K.C."/>
            <person name="Muzny D.M."/>
            <person name="Ioannidis P."/>
            <person name="Waterhouse R.M."/>
            <person name="Zdobnov E.M."/>
            <person name="James P.J."/>
            <person name="Bagnall N.H."/>
            <person name="Kotze A.C."/>
            <person name="Gibbs R.A."/>
            <person name="Richards S."/>
            <person name="Batterham P."/>
            <person name="Gasser R.B."/>
        </authorList>
    </citation>
    <scope>NUCLEOTIDE SEQUENCE [LARGE SCALE GENOMIC DNA]</scope>
    <source>
        <strain evidence="2 3">LS</strain>
        <tissue evidence="2">Full body</tissue>
    </source>
</reference>
<organism evidence="2 3">
    <name type="scientific">Lucilia cuprina</name>
    <name type="common">Green bottle fly</name>
    <name type="synonym">Australian sheep blowfly</name>
    <dbReference type="NCBI Taxonomy" id="7375"/>
    <lineage>
        <taxon>Eukaryota</taxon>
        <taxon>Metazoa</taxon>
        <taxon>Ecdysozoa</taxon>
        <taxon>Arthropoda</taxon>
        <taxon>Hexapoda</taxon>
        <taxon>Insecta</taxon>
        <taxon>Pterygota</taxon>
        <taxon>Neoptera</taxon>
        <taxon>Endopterygota</taxon>
        <taxon>Diptera</taxon>
        <taxon>Brachycera</taxon>
        <taxon>Muscomorpha</taxon>
        <taxon>Oestroidea</taxon>
        <taxon>Calliphoridae</taxon>
        <taxon>Luciliinae</taxon>
        <taxon>Lucilia</taxon>
    </lineage>
</organism>
<dbReference type="Gene3D" id="1.10.238.10">
    <property type="entry name" value="EF-hand"/>
    <property type="match status" value="1"/>
</dbReference>
<name>A0A0L0CC48_LUCCU</name>
<proteinExistence type="predicted"/>
<dbReference type="OrthoDB" id="2096280at2759"/>
<dbReference type="AlphaFoldDB" id="A0A0L0CC48"/>